<dbReference type="GO" id="GO:0008270">
    <property type="term" value="F:zinc ion binding"/>
    <property type="evidence" value="ECO:0007669"/>
    <property type="project" value="UniProtKB-KW"/>
</dbReference>
<accession>A0A0B6YSZ3</accession>
<dbReference type="Pfam" id="PF00653">
    <property type="entry name" value="BIR"/>
    <property type="match status" value="1"/>
</dbReference>
<keyword evidence="2 4" id="KW-0863">Zinc-finger</keyword>
<dbReference type="GO" id="GO:0061630">
    <property type="term" value="F:ubiquitin protein ligase activity"/>
    <property type="evidence" value="ECO:0007669"/>
    <property type="project" value="TreeGrafter"/>
</dbReference>
<proteinExistence type="inferred from homology"/>
<dbReference type="AlphaFoldDB" id="A0A0B6YSZ3"/>
<dbReference type="GO" id="GO:0043066">
    <property type="term" value="P:negative regulation of apoptotic process"/>
    <property type="evidence" value="ECO:0007669"/>
    <property type="project" value="TreeGrafter"/>
</dbReference>
<keyword evidence="2 4" id="KW-0479">Metal-binding</keyword>
<dbReference type="InterPro" id="IPR001370">
    <property type="entry name" value="BIR_rpt"/>
</dbReference>
<protein>
    <recommendedName>
        <fullName evidence="5">RING-type domain-containing protein</fullName>
    </recommendedName>
</protein>
<comment type="similarity">
    <text evidence="1">Belongs to the IAP family.</text>
</comment>
<dbReference type="Gene3D" id="3.30.40.10">
    <property type="entry name" value="Zinc/RING finger domain, C3HC4 (zinc finger)"/>
    <property type="match status" value="1"/>
</dbReference>
<dbReference type="GO" id="GO:0051726">
    <property type="term" value="P:regulation of cell cycle"/>
    <property type="evidence" value="ECO:0007669"/>
    <property type="project" value="TreeGrafter"/>
</dbReference>
<evidence type="ECO:0000256" key="4">
    <source>
        <dbReference type="PROSITE-ProRule" id="PRU00175"/>
    </source>
</evidence>
<feature type="domain" description="RING-type" evidence="5">
    <location>
        <begin position="273"/>
        <end position="307"/>
    </location>
</feature>
<dbReference type="PROSITE" id="PS50089">
    <property type="entry name" value="ZF_RING_2"/>
    <property type="match status" value="1"/>
</dbReference>
<dbReference type="Pfam" id="PF13920">
    <property type="entry name" value="zf-C3HC4_3"/>
    <property type="match status" value="1"/>
</dbReference>
<dbReference type="Gene3D" id="1.10.1170.10">
    <property type="entry name" value="Inhibitor Of Apoptosis Protein (2mihbC-IAP-1), Chain A"/>
    <property type="match status" value="1"/>
</dbReference>
<dbReference type="EMBL" id="HACG01012493">
    <property type="protein sequence ID" value="CEK59358.1"/>
    <property type="molecule type" value="Transcribed_RNA"/>
</dbReference>
<dbReference type="PANTHER" id="PTHR10044:SF139">
    <property type="entry name" value="DEATH-ASSOCIATED INHIBITOR OF APOPTOSIS 2"/>
    <property type="match status" value="1"/>
</dbReference>
<dbReference type="GO" id="GO:0043027">
    <property type="term" value="F:cysteine-type endopeptidase inhibitor activity involved in apoptotic process"/>
    <property type="evidence" value="ECO:0007669"/>
    <property type="project" value="TreeGrafter"/>
</dbReference>
<reference evidence="6" key="1">
    <citation type="submission" date="2014-12" db="EMBL/GenBank/DDBJ databases">
        <title>Insight into the proteome of Arion vulgaris.</title>
        <authorList>
            <person name="Aradska J."/>
            <person name="Bulat T."/>
            <person name="Smidak R."/>
            <person name="Sarate P."/>
            <person name="Gangsoo J."/>
            <person name="Sialana F."/>
            <person name="Bilban M."/>
            <person name="Lubec G."/>
        </authorList>
    </citation>
    <scope>NUCLEOTIDE SEQUENCE</scope>
    <source>
        <tissue evidence="6">Skin</tissue>
    </source>
</reference>
<name>A0A0B6YSZ3_9EUPU</name>
<evidence type="ECO:0000256" key="3">
    <source>
        <dbReference type="ARBA" id="ARBA00022833"/>
    </source>
</evidence>
<dbReference type="GO" id="GO:0005737">
    <property type="term" value="C:cytoplasm"/>
    <property type="evidence" value="ECO:0007669"/>
    <property type="project" value="TreeGrafter"/>
</dbReference>
<gene>
    <name evidence="6" type="primary">ORF36063</name>
</gene>
<evidence type="ECO:0000313" key="6">
    <source>
        <dbReference type="EMBL" id="CEK59358.1"/>
    </source>
</evidence>
<dbReference type="PANTHER" id="PTHR10044">
    <property type="entry name" value="INHIBITOR OF APOPTOSIS"/>
    <property type="match status" value="1"/>
</dbReference>
<dbReference type="PROSITE" id="PS50143">
    <property type="entry name" value="BIR_REPEAT_2"/>
    <property type="match status" value="1"/>
</dbReference>
<dbReference type="GO" id="GO:0031398">
    <property type="term" value="P:positive regulation of protein ubiquitination"/>
    <property type="evidence" value="ECO:0007669"/>
    <property type="project" value="TreeGrafter"/>
</dbReference>
<evidence type="ECO:0000256" key="2">
    <source>
        <dbReference type="ARBA" id="ARBA00022771"/>
    </source>
</evidence>
<sequence length="320" mass="36380">MFTFKMAADNLGQGDRNPVTEADDDVIPLGPEQPNISIVHVPSAVRGAEANVPPENNLLGFNRNAVVTASSASRPPGMYSRWSERRPNQIKVYEDFLDQVHWAWAEKDTRYSSYVSPNNTEIMGRGRRESFAIAGLFYDRRGKRTMCFRCGIIIKNWRSHHDPAVMHAYFSPQCEYLELYFGQSFVQTVTTLSQTVNVHVLTETDVLQHMRASGIQLDRRNEDKLTQAAISTVQDIGIPVAQIYQAVATLRNQKSHLDQQMSQLQQRRDQWTCIVCLYRAIEILIIPCGHIVLCIECCFLLKVCPHCLESIGGLKRMYIS</sequence>
<organism evidence="6">
    <name type="scientific">Arion vulgaris</name>
    <dbReference type="NCBI Taxonomy" id="1028688"/>
    <lineage>
        <taxon>Eukaryota</taxon>
        <taxon>Metazoa</taxon>
        <taxon>Spiralia</taxon>
        <taxon>Lophotrochozoa</taxon>
        <taxon>Mollusca</taxon>
        <taxon>Gastropoda</taxon>
        <taxon>Heterobranchia</taxon>
        <taxon>Euthyneura</taxon>
        <taxon>Panpulmonata</taxon>
        <taxon>Eupulmonata</taxon>
        <taxon>Stylommatophora</taxon>
        <taxon>Helicina</taxon>
        <taxon>Arionoidea</taxon>
        <taxon>Arionidae</taxon>
        <taxon>Arion</taxon>
    </lineage>
</organism>
<dbReference type="GO" id="GO:0005634">
    <property type="term" value="C:nucleus"/>
    <property type="evidence" value="ECO:0007669"/>
    <property type="project" value="TreeGrafter"/>
</dbReference>
<keyword evidence="3" id="KW-0862">Zinc</keyword>
<dbReference type="InterPro" id="IPR001841">
    <property type="entry name" value="Znf_RING"/>
</dbReference>
<evidence type="ECO:0000259" key="5">
    <source>
        <dbReference type="PROSITE" id="PS50089"/>
    </source>
</evidence>
<dbReference type="InterPro" id="IPR013083">
    <property type="entry name" value="Znf_RING/FYVE/PHD"/>
</dbReference>
<evidence type="ECO:0000256" key="1">
    <source>
        <dbReference type="ARBA" id="ARBA00006672"/>
    </source>
</evidence>
<dbReference type="SMART" id="SM00238">
    <property type="entry name" value="BIR"/>
    <property type="match status" value="1"/>
</dbReference>
<dbReference type="InterPro" id="IPR050784">
    <property type="entry name" value="IAP"/>
</dbReference>
<dbReference type="SUPFAM" id="SSF57924">
    <property type="entry name" value="Inhibitor of apoptosis (IAP) repeat"/>
    <property type="match status" value="1"/>
</dbReference>